<dbReference type="Proteomes" id="UP000309174">
    <property type="component" value="Unassembled WGS sequence"/>
</dbReference>
<reference evidence="2 3" key="1">
    <citation type="submission" date="2019-05" db="EMBL/GenBank/DDBJ databases">
        <title>Draft genome sequence of Actinomadura sp. 14C53.</title>
        <authorList>
            <person name="Saricaoglu S."/>
            <person name="Isik K."/>
        </authorList>
    </citation>
    <scope>NUCLEOTIDE SEQUENCE [LARGE SCALE GENOMIC DNA]</scope>
    <source>
        <strain evidence="2 3">14C53</strain>
    </source>
</reference>
<feature type="domain" description="HTH cro/C1-type" evidence="1">
    <location>
        <begin position="20"/>
        <end position="74"/>
    </location>
</feature>
<accession>A0A5C4J430</accession>
<dbReference type="RefSeq" id="WP_138648577.1">
    <property type="nucleotide sequence ID" value="NZ_VCKW01000198.1"/>
</dbReference>
<dbReference type="OrthoDB" id="5177725at2"/>
<proteinExistence type="predicted"/>
<dbReference type="EMBL" id="VCKW01000198">
    <property type="protein sequence ID" value="TMQ91618.1"/>
    <property type="molecule type" value="Genomic_DNA"/>
</dbReference>
<dbReference type="AlphaFoldDB" id="A0A5C4J430"/>
<sequence>MEVVVAATPTVRRLRLGAELRRLREVFGPTAEEVASRLEWSPSKLSRIETAKIGVRVSDVRLLLELYQVDEVHMGEILALAQSATESGWWTRYRDALTEKFAAYVALEDEANAALTYETYVIPGLLQCEDYARRTMETSRVIAALSPRDIARRVEVRRRRQELLTKENPLALSAIMDESVLLRVVGSKDVMRKQLKALVELSALPNVEIFVLPLGVHREPIVSESFTLLEFAPAYDVSFPDIAHIENLSVSVEVQDDGITHMYRRSWEALRRAALPSDESIRRISALSEHAAPR</sequence>
<dbReference type="SMART" id="SM00530">
    <property type="entry name" value="HTH_XRE"/>
    <property type="match status" value="1"/>
</dbReference>
<dbReference type="InterPro" id="IPR043917">
    <property type="entry name" value="DUF5753"/>
</dbReference>
<dbReference type="PROSITE" id="PS50943">
    <property type="entry name" value="HTH_CROC1"/>
    <property type="match status" value="1"/>
</dbReference>
<evidence type="ECO:0000313" key="3">
    <source>
        <dbReference type="Proteomes" id="UP000309174"/>
    </source>
</evidence>
<dbReference type="Pfam" id="PF13560">
    <property type="entry name" value="HTH_31"/>
    <property type="match status" value="1"/>
</dbReference>
<evidence type="ECO:0000259" key="1">
    <source>
        <dbReference type="PROSITE" id="PS50943"/>
    </source>
</evidence>
<comment type="caution">
    <text evidence="2">The sequence shown here is derived from an EMBL/GenBank/DDBJ whole genome shotgun (WGS) entry which is preliminary data.</text>
</comment>
<keyword evidence="3" id="KW-1185">Reference proteome</keyword>
<dbReference type="InterPro" id="IPR001387">
    <property type="entry name" value="Cro/C1-type_HTH"/>
</dbReference>
<dbReference type="CDD" id="cd00093">
    <property type="entry name" value="HTH_XRE"/>
    <property type="match status" value="1"/>
</dbReference>
<dbReference type="Pfam" id="PF19054">
    <property type="entry name" value="DUF5753"/>
    <property type="match status" value="1"/>
</dbReference>
<protein>
    <submittedName>
        <fullName evidence="2">Helix-turn-helix domain-containing protein</fullName>
    </submittedName>
</protein>
<dbReference type="InterPro" id="IPR010982">
    <property type="entry name" value="Lambda_DNA-bd_dom_sf"/>
</dbReference>
<dbReference type="SUPFAM" id="SSF47413">
    <property type="entry name" value="lambda repressor-like DNA-binding domains"/>
    <property type="match status" value="1"/>
</dbReference>
<organism evidence="2 3">
    <name type="scientific">Actinomadura soli</name>
    <dbReference type="NCBI Taxonomy" id="2508997"/>
    <lineage>
        <taxon>Bacteria</taxon>
        <taxon>Bacillati</taxon>
        <taxon>Actinomycetota</taxon>
        <taxon>Actinomycetes</taxon>
        <taxon>Streptosporangiales</taxon>
        <taxon>Thermomonosporaceae</taxon>
        <taxon>Actinomadura</taxon>
    </lineage>
</organism>
<name>A0A5C4J430_9ACTN</name>
<gene>
    <name evidence="2" type="ORF">ETD83_30030</name>
</gene>
<dbReference type="Gene3D" id="1.10.260.40">
    <property type="entry name" value="lambda repressor-like DNA-binding domains"/>
    <property type="match status" value="1"/>
</dbReference>
<dbReference type="GO" id="GO:0003677">
    <property type="term" value="F:DNA binding"/>
    <property type="evidence" value="ECO:0007669"/>
    <property type="project" value="InterPro"/>
</dbReference>
<evidence type="ECO:0000313" key="2">
    <source>
        <dbReference type="EMBL" id="TMQ91618.1"/>
    </source>
</evidence>